<dbReference type="AlphaFoldDB" id="A0A8K0C8Z6"/>
<evidence type="ECO:0000313" key="3">
    <source>
        <dbReference type="Proteomes" id="UP000801492"/>
    </source>
</evidence>
<feature type="region of interest" description="Disordered" evidence="1">
    <location>
        <begin position="136"/>
        <end position="169"/>
    </location>
</feature>
<feature type="compositionally biased region" description="Basic and acidic residues" evidence="1">
    <location>
        <begin position="136"/>
        <end position="148"/>
    </location>
</feature>
<protein>
    <submittedName>
        <fullName evidence="2">Uncharacterized protein</fullName>
    </submittedName>
</protein>
<evidence type="ECO:0000313" key="2">
    <source>
        <dbReference type="EMBL" id="KAF2879265.1"/>
    </source>
</evidence>
<dbReference type="EMBL" id="VTPC01091198">
    <property type="protein sequence ID" value="KAF2879265.1"/>
    <property type="molecule type" value="Genomic_DNA"/>
</dbReference>
<gene>
    <name evidence="2" type="ORF">ILUMI_26911</name>
</gene>
<reference evidence="2" key="1">
    <citation type="submission" date="2019-08" db="EMBL/GenBank/DDBJ databases">
        <title>The genome of the North American firefly Photinus pyralis.</title>
        <authorList>
            <consortium name="Photinus pyralis genome working group"/>
            <person name="Fallon T.R."/>
            <person name="Sander Lower S.E."/>
            <person name="Weng J.-K."/>
        </authorList>
    </citation>
    <scope>NUCLEOTIDE SEQUENCE</scope>
    <source>
        <strain evidence="2">TRF0915ILg1</strain>
        <tissue evidence="2">Whole body</tissue>
    </source>
</reference>
<sequence>MANTVNVAHPVYYVEDEEEDSYPIHKTAIKLAGRQVRRTSWEEFGRFMEQSYRNNQKLFLKVKDGILLTDEKEIMETWREYFGELLEGTQVEEDISEDESNPKSQLTALQMETGVTIEELEFAMKKLKLGKAVEADRIAPEMGHDQGRRRTTWKDNLQSNCLRGRRGSD</sequence>
<name>A0A8K0C8Z6_IGNLU</name>
<evidence type="ECO:0000256" key="1">
    <source>
        <dbReference type="SAM" id="MobiDB-lite"/>
    </source>
</evidence>
<dbReference type="OrthoDB" id="6782199at2759"/>
<comment type="caution">
    <text evidence="2">The sequence shown here is derived from an EMBL/GenBank/DDBJ whole genome shotgun (WGS) entry which is preliminary data.</text>
</comment>
<proteinExistence type="predicted"/>
<organism evidence="2 3">
    <name type="scientific">Ignelater luminosus</name>
    <name type="common">Cucubano</name>
    <name type="synonym">Pyrophorus luminosus</name>
    <dbReference type="NCBI Taxonomy" id="2038154"/>
    <lineage>
        <taxon>Eukaryota</taxon>
        <taxon>Metazoa</taxon>
        <taxon>Ecdysozoa</taxon>
        <taxon>Arthropoda</taxon>
        <taxon>Hexapoda</taxon>
        <taxon>Insecta</taxon>
        <taxon>Pterygota</taxon>
        <taxon>Neoptera</taxon>
        <taxon>Endopterygota</taxon>
        <taxon>Coleoptera</taxon>
        <taxon>Polyphaga</taxon>
        <taxon>Elateriformia</taxon>
        <taxon>Elateroidea</taxon>
        <taxon>Elateridae</taxon>
        <taxon>Agrypninae</taxon>
        <taxon>Pyrophorini</taxon>
        <taxon>Ignelater</taxon>
    </lineage>
</organism>
<accession>A0A8K0C8Z6</accession>
<keyword evidence="3" id="KW-1185">Reference proteome</keyword>
<dbReference type="Proteomes" id="UP000801492">
    <property type="component" value="Unassembled WGS sequence"/>
</dbReference>